<accession>A0A8J9VF81</accession>
<evidence type="ECO:0000313" key="2">
    <source>
        <dbReference type="Proteomes" id="UP000838412"/>
    </source>
</evidence>
<dbReference type="Proteomes" id="UP000838412">
    <property type="component" value="Chromosome 1"/>
</dbReference>
<protein>
    <submittedName>
        <fullName evidence="1">WBSCR27 protein</fullName>
    </submittedName>
</protein>
<gene>
    <name evidence="1" type="primary">WBSCR27</name>
    <name evidence="1" type="ORF">BLAG_LOCUS1983</name>
</gene>
<name>A0A8J9VF81_BRALA</name>
<dbReference type="EMBL" id="OV696686">
    <property type="protein sequence ID" value="CAH1233130.1"/>
    <property type="molecule type" value="Genomic_DNA"/>
</dbReference>
<evidence type="ECO:0000313" key="1">
    <source>
        <dbReference type="EMBL" id="CAH1233130.1"/>
    </source>
</evidence>
<dbReference type="AlphaFoldDB" id="A0A8J9VF81"/>
<keyword evidence="2" id="KW-1185">Reference proteome</keyword>
<proteinExistence type="predicted"/>
<sequence length="97" mass="11187">MDALDANDNMLALAKEKNVYGRLIQDFLGTNRLDVEDGGFVVISMREVNLRKVPEYRNLEPRMAALQSEGCWEQVSRDMFPDYCEGEEGIMFVYRVC</sequence>
<reference evidence="1" key="1">
    <citation type="submission" date="2022-01" db="EMBL/GenBank/DDBJ databases">
        <authorList>
            <person name="Braso-Vives M."/>
        </authorList>
    </citation>
    <scope>NUCLEOTIDE SEQUENCE</scope>
</reference>
<dbReference type="OrthoDB" id="3647at2759"/>
<organism evidence="1 2">
    <name type="scientific">Branchiostoma lanceolatum</name>
    <name type="common">Common lancelet</name>
    <name type="synonym">Amphioxus lanceolatum</name>
    <dbReference type="NCBI Taxonomy" id="7740"/>
    <lineage>
        <taxon>Eukaryota</taxon>
        <taxon>Metazoa</taxon>
        <taxon>Chordata</taxon>
        <taxon>Cephalochordata</taxon>
        <taxon>Leptocardii</taxon>
        <taxon>Amphioxiformes</taxon>
        <taxon>Branchiostomatidae</taxon>
        <taxon>Branchiostoma</taxon>
    </lineage>
</organism>